<proteinExistence type="predicted"/>
<reference evidence="3" key="1">
    <citation type="journal article" date="2019" name="Int. J. Syst. Evol. Microbiol.">
        <title>The Global Catalogue of Microorganisms (GCM) 10K type strain sequencing project: providing services to taxonomists for standard genome sequencing and annotation.</title>
        <authorList>
            <consortium name="The Broad Institute Genomics Platform"/>
            <consortium name="The Broad Institute Genome Sequencing Center for Infectious Disease"/>
            <person name="Wu L."/>
            <person name="Ma J."/>
        </authorList>
    </citation>
    <scope>NUCLEOTIDE SEQUENCE [LARGE SCALE GENOMIC DNA]</scope>
    <source>
        <strain evidence="3">CCUG 56042</strain>
    </source>
</reference>
<dbReference type="Proteomes" id="UP001596103">
    <property type="component" value="Unassembled WGS sequence"/>
</dbReference>
<name>A0ABW0JC17_9BURK</name>
<evidence type="ECO:0000313" key="2">
    <source>
        <dbReference type="EMBL" id="MFC5430537.1"/>
    </source>
</evidence>
<feature type="region of interest" description="Disordered" evidence="1">
    <location>
        <begin position="72"/>
        <end position="94"/>
    </location>
</feature>
<evidence type="ECO:0000256" key="1">
    <source>
        <dbReference type="SAM" id="MobiDB-lite"/>
    </source>
</evidence>
<accession>A0ABW0JC17</accession>
<dbReference type="EMBL" id="JBHSMP010000020">
    <property type="protein sequence ID" value="MFC5430537.1"/>
    <property type="molecule type" value="Genomic_DNA"/>
</dbReference>
<gene>
    <name evidence="2" type="ORF">ACFPTO_17270</name>
</gene>
<sequence>MLYEYGGWIIDATPDHSPGIYFAHARLTCASSHGGEEPEMHIEHDIAWFESEEPAIQCAHLWAMTWIDEREGRSPARNPDPVSFAMPSHTTQAG</sequence>
<dbReference type="RefSeq" id="WP_377713069.1">
    <property type="nucleotide sequence ID" value="NZ_JBHSMP010000020.1"/>
</dbReference>
<evidence type="ECO:0000313" key="3">
    <source>
        <dbReference type="Proteomes" id="UP001596103"/>
    </source>
</evidence>
<comment type="caution">
    <text evidence="2">The sequence shown here is derived from an EMBL/GenBank/DDBJ whole genome shotgun (WGS) entry which is preliminary data.</text>
</comment>
<protein>
    <submittedName>
        <fullName evidence="2">Uncharacterized protein</fullName>
    </submittedName>
</protein>
<organism evidence="2 3">
    <name type="scientific">Paraburkholderia denitrificans</name>
    <dbReference type="NCBI Taxonomy" id="694025"/>
    <lineage>
        <taxon>Bacteria</taxon>
        <taxon>Pseudomonadati</taxon>
        <taxon>Pseudomonadota</taxon>
        <taxon>Betaproteobacteria</taxon>
        <taxon>Burkholderiales</taxon>
        <taxon>Burkholderiaceae</taxon>
        <taxon>Paraburkholderia</taxon>
    </lineage>
</organism>
<keyword evidence="3" id="KW-1185">Reference proteome</keyword>